<dbReference type="AlphaFoldDB" id="A0A2P2GH31"/>
<accession>A0A2P2GH31</accession>
<evidence type="ECO:0000313" key="1">
    <source>
        <dbReference type="EMBL" id="KKZ70169.1"/>
    </source>
</evidence>
<dbReference type="RefSeq" id="WP_046911269.1">
    <property type="nucleotide sequence ID" value="NZ_BAAAXG010000026.1"/>
</dbReference>
<comment type="caution">
    <text evidence="1">The sequence shown here is derived from an EMBL/GenBank/DDBJ whole genome shotgun (WGS) entry which is preliminary data.</text>
</comment>
<keyword evidence="2" id="KW-1185">Reference proteome</keyword>
<dbReference type="EMBL" id="LAQS01000066">
    <property type="protein sequence ID" value="KKZ70169.1"/>
    <property type="molecule type" value="Genomic_DNA"/>
</dbReference>
<sequence>MTATTAAVAATARIPGVVDGTVTPTVDDEGNLCLHIEVRHGPGRSEGGDSIEIVLTGADARALLSARTPTGSQVFPCSVGVRLQAGPSLSSSLQESSCP</sequence>
<name>A0A2P2GH31_STREW</name>
<reference evidence="1 2" key="1">
    <citation type="submission" date="2015-05" db="EMBL/GenBank/DDBJ databases">
        <title>Draft Genome assembly of Streptomyces showdoensis.</title>
        <authorList>
            <person name="Thapa K.K."/>
            <person name="Metsa-Ketela M."/>
        </authorList>
    </citation>
    <scope>NUCLEOTIDE SEQUENCE [LARGE SCALE GENOMIC DNA]</scope>
    <source>
        <strain evidence="1 2">ATCC 15227</strain>
    </source>
</reference>
<protein>
    <submittedName>
        <fullName evidence="1">Uncharacterized protein</fullName>
    </submittedName>
</protein>
<proteinExistence type="predicted"/>
<dbReference type="OrthoDB" id="9915715at2"/>
<organism evidence="1 2">
    <name type="scientific">Streptomyces showdoensis</name>
    <dbReference type="NCBI Taxonomy" id="68268"/>
    <lineage>
        <taxon>Bacteria</taxon>
        <taxon>Bacillati</taxon>
        <taxon>Actinomycetota</taxon>
        <taxon>Actinomycetes</taxon>
        <taxon>Kitasatosporales</taxon>
        <taxon>Streptomycetaceae</taxon>
        <taxon>Streptomyces</taxon>
    </lineage>
</organism>
<dbReference type="Proteomes" id="UP000265325">
    <property type="component" value="Unassembled WGS sequence"/>
</dbReference>
<gene>
    <name evidence="1" type="ORF">VO63_30305</name>
</gene>
<evidence type="ECO:0000313" key="2">
    <source>
        <dbReference type="Proteomes" id="UP000265325"/>
    </source>
</evidence>